<evidence type="ECO:0000259" key="6">
    <source>
        <dbReference type="PROSITE" id="PS50850"/>
    </source>
</evidence>
<dbReference type="InterPro" id="IPR050382">
    <property type="entry name" value="MFS_Na/Anion_cotransporter"/>
</dbReference>
<comment type="caution">
    <text evidence="7">The sequence shown here is derived from an EMBL/GenBank/DDBJ whole genome shotgun (WGS) entry which is preliminary data.</text>
</comment>
<proteinExistence type="predicted"/>
<dbReference type="PANTHER" id="PTHR11662:SF399">
    <property type="entry name" value="FI19708P1-RELATED"/>
    <property type="match status" value="1"/>
</dbReference>
<dbReference type="CDD" id="cd17319">
    <property type="entry name" value="MFS_ExuT_GudP_like"/>
    <property type="match status" value="1"/>
</dbReference>
<dbReference type="Proteomes" id="UP000238083">
    <property type="component" value="Unassembled WGS sequence"/>
</dbReference>
<dbReference type="AlphaFoldDB" id="A0A2T0QSB7"/>
<gene>
    <name evidence="7" type="ORF">CLV37_1275</name>
</gene>
<dbReference type="InterPro" id="IPR036259">
    <property type="entry name" value="MFS_trans_sf"/>
</dbReference>
<dbReference type="GO" id="GO:0022857">
    <property type="term" value="F:transmembrane transporter activity"/>
    <property type="evidence" value="ECO:0007669"/>
    <property type="project" value="InterPro"/>
</dbReference>
<organism evidence="7 8">
    <name type="scientific">Kineococcus rhizosphaerae</name>
    <dbReference type="NCBI Taxonomy" id="559628"/>
    <lineage>
        <taxon>Bacteria</taxon>
        <taxon>Bacillati</taxon>
        <taxon>Actinomycetota</taxon>
        <taxon>Actinomycetes</taxon>
        <taxon>Kineosporiales</taxon>
        <taxon>Kineosporiaceae</taxon>
        <taxon>Kineococcus</taxon>
    </lineage>
</organism>
<evidence type="ECO:0000256" key="3">
    <source>
        <dbReference type="ARBA" id="ARBA00022989"/>
    </source>
</evidence>
<feature type="transmembrane region" description="Helical" evidence="5">
    <location>
        <begin position="306"/>
        <end position="323"/>
    </location>
</feature>
<dbReference type="InterPro" id="IPR011701">
    <property type="entry name" value="MFS"/>
</dbReference>
<reference evidence="7 8" key="1">
    <citation type="submission" date="2018-03" db="EMBL/GenBank/DDBJ databases">
        <title>Genomic Encyclopedia of Archaeal and Bacterial Type Strains, Phase II (KMG-II): from individual species to whole genera.</title>
        <authorList>
            <person name="Goeker M."/>
        </authorList>
    </citation>
    <scope>NUCLEOTIDE SEQUENCE [LARGE SCALE GENOMIC DNA]</scope>
    <source>
        <strain evidence="7 8">DSM 19711</strain>
    </source>
</reference>
<feature type="transmembrane region" description="Helical" evidence="5">
    <location>
        <begin position="149"/>
        <end position="169"/>
    </location>
</feature>
<feature type="transmembrane region" description="Helical" evidence="5">
    <location>
        <begin position="19"/>
        <end position="35"/>
    </location>
</feature>
<feature type="transmembrane region" description="Helical" evidence="5">
    <location>
        <begin position="329"/>
        <end position="353"/>
    </location>
</feature>
<dbReference type="PANTHER" id="PTHR11662">
    <property type="entry name" value="SOLUTE CARRIER FAMILY 17"/>
    <property type="match status" value="1"/>
</dbReference>
<feature type="transmembrane region" description="Helical" evidence="5">
    <location>
        <begin position="240"/>
        <end position="261"/>
    </location>
</feature>
<feature type="transmembrane region" description="Helical" evidence="5">
    <location>
        <begin position="175"/>
        <end position="196"/>
    </location>
</feature>
<accession>A0A2T0QSB7</accession>
<feature type="domain" description="Major facilitator superfamily (MFS) profile" evidence="6">
    <location>
        <begin position="22"/>
        <end position="423"/>
    </location>
</feature>
<evidence type="ECO:0000256" key="5">
    <source>
        <dbReference type="SAM" id="Phobius"/>
    </source>
</evidence>
<dbReference type="OrthoDB" id="9773957at2"/>
<name>A0A2T0QSB7_9ACTN</name>
<keyword evidence="2 5" id="KW-0812">Transmembrane</keyword>
<evidence type="ECO:0000256" key="4">
    <source>
        <dbReference type="ARBA" id="ARBA00023136"/>
    </source>
</evidence>
<feature type="transmembrane region" description="Helical" evidence="5">
    <location>
        <begin position="113"/>
        <end position="137"/>
    </location>
</feature>
<keyword evidence="8" id="KW-1185">Reference proteome</keyword>
<dbReference type="SUPFAM" id="SSF103473">
    <property type="entry name" value="MFS general substrate transporter"/>
    <property type="match status" value="1"/>
</dbReference>
<dbReference type="Gene3D" id="1.20.1250.20">
    <property type="entry name" value="MFS general substrate transporter like domains"/>
    <property type="match status" value="2"/>
</dbReference>
<dbReference type="InterPro" id="IPR020846">
    <property type="entry name" value="MFS_dom"/>
</dbReference>
<evidence type="ECO:0000256" key="2">
    <source>
        <dbReference type="ARBA" id="ARBA00022692"/>
    </source>
</evidence>
<dbReference type="EMBL" id="PVZF01000027">
    <property type="protein sequence ID" value="PRY07800.1"/>
    <property type="molecule type" value="Genomic_DNA"/>
</dbReference>
<evidence type="ECO:0000256" key="1">
    <source>
        <dbReference type="ARBA" id="ARBA00004651"/>
    </source>
</evidence>
<feature type="transmembrane region" description="Helical" evidence="5">
    <location>
        <begin position="55"/>
        <end position="81"/>
    </location>
</feature>
<sequence>MSVNATSAAPGNAVGRRRWSHVGALLLITYLVAYVDRTNMSVAAPSMREELGLSGAQMGTLLSAFFWGYVASLAIAGVVVTRLGPKKSLVTALLVFGLASSATGLTHDFGQLIAVRAVLGLGEGLVFPAITILLIRWFPSGERGRASGLALLAIPISAVLMAPSGGWLIENWDYRTMFVVQGIPPLIVAVFAAVLLKADPSLDRGLSASERSYILSTRDSETRKEAPAGAARAVYLNWRLWLLAVTYLLWMTGLYGFNQWLPTVLSEASGLGMLSIGWITAIPFVGAAIAMALVARGSDRSTGGRTAYVALPILLAGLALAGQRLAEGFALEVAFLVVAAVGLHAAFGPWWPFVLRDVSPEHTGYASSLVLSVGNLGGVIGPIIVGHFAGTTGSGDGFTVLGYAAVVAAGLALLTGFLRSRAQTRSAGASAATETADVLNPVTRS</sequence>
<evidence type="ECO:0000313" key="8">
    <source>
        <dbReference type="Proteomes" id="UP000238083"/>
    </source>
</evidence>
<keyword evidence="4 5" id="KW-0472">Membrane</keyword>
<dbReference type="GO" id="GO:0005886">
    <property type="term" value="C:plasma membrane"/>
    <property type="evidence" value="ECO:0007669"/>
    <property type="project" value="UniProtKB-SubCell"/>
</dbReference>
<feature type="transmembrane region" description="Helical" evidence="5">
    <location>
        <begin position="273"/>
        <end position="294"/>
    </location>
</feature>
<feature type="transmembrane region" description="Helical" evidence="5">
    <location>
        <begin position="400"/>
        <end position="418"/>
    </location>
</feature>
<keyword evidence="3 5" id="KW-1133">Transmembrane helix</keyword>
<comment type="subcellular location">
    <subcellularLocation>
        <location evidence="1">Cell membrane</location>
        <topology evidence="1">Multi-pass membrane protein</topology>
    </subcellularLocation>
</comment>
<evidence type="ECO:0000313" key="7">
    <source>
        <dbReference type="EMBL" id="PRY07800.1"/>
    </source>
</evidence>
<dbReference type="Pfam" id="PF07690">
    <property type="entry name" value="MFS_1"/>
    <property type="match status" value="1"/>
</dbReference>
<protein>
    <submittedName>
        <fullName evidence="7">Sugar phosphate permease</fullName>
    </submittedName>
</protein>
<feature type="transmembrane region" description="Helical" evidence="5">
    <location>
        <begin position="365"/>
        <end position="388"/>
    </location>
</feature>
<dbReference type="PROSITE" id="PS50850">
    <property type="entry name" value="MFS"/>
    <property type="match status" value="1"/>
</dbReference>
<feature type="transmembrane region" description="Helical" evidence="5">
    <location>
        <begin position="88"/>
        <end position="107"/>
    </location>
</feature>